<dbReference type="GO" id="GO:0007169">
    <property type="term" value="P:cell surface receptor protein tyrosine kinase signaling pathway"/>
    <property type="evidence" value="ECO:0000318"/>
    <property type="project" value="GO_Central"/>
</dbReference>
<dbReference type="PRINTS" id="PR00109">
    <property type="entry name" value="TYRKINASE"/>
</dbReference>
<dbReference type="InterPro" id="IPR008266">
    <property type="entry name" value="Tyr_kinase_AS"/>
</dbReference>
<proteinExistence type="predicted"/>
<dbReference type="Proteomes" id="UP000005239">
    <property type="component" value="Unassembled WGS sequence"/>
</dbReference>
<dbReference type="SMART" id="SM00219">
    <property type="entry name" value="TyrKc"/>
    <property type="match status" value="1"/>
</dbReference>
<dbReference type="InterPro" id="IPR011009">
    <property type="entry name" value="Kinase-like_dom_sf"/>
</dbReference>
<dbReference type="GO" id="GO:0005524">
    <property type="term" value="F:ATP binding"/>
    <property type="evidence" value="ECO:0007669"/>
    <property type="project" value="InterPro"/>
</dbReference>
<dbReference type="InterPro" id="IPR016187">
    <property type="entry name" value="CTDL_fold"/>
</dbReference>
<dbReference type="PANTHER" id="PTHR24416:SF583">
    <property type="entry name" value="RECEPTOR PROTEIN-TYROSINE KINASE"/>
    <property type="match status" value="1"/>
</dbReference>
<dbReference type="SUPFAM" id="SSF56436">
    <property type="entry name" value="C-type lectin-like"/>
    <property type="match status" value="1"/>
</dbReference>
<dbReference type="InterPro" id="IPR050122">
    <property type="entry name" value="RTK"/>
</dbReference>
<accession>A0A2A6BI57</accession>
<dbReference type="CDD" id="cd00037">
    <property type="entry name" value="CLECT"/>
    <property type="match status" value="1"/>
</dbReference>
<name>A0A2A6BI57_PRIPA</name>
<dbReference type="CDD" id="cd00192">
    <property type="entry name" value="PTKc"/>
    <property type="match status" value="1"/>
</dbReference>
<sequence>MHSQLFLLILSALQVDGFVYSCDEVKYRLTDTDFKWNTRYAYVIMDAVFGTFTAHSYVIVIPEVGMWLNKLSMAGEGNFTVYTGAGRGEDEERYEMKSWSCESMPDWIFYLGSVLTIEADESCSFLFAYSSNLEREVTVYRHDRVAVLLSGLSDDIQNNYYSYTMAKVQIGDEEPSNTTWNMQISLDSANKAGYLSILDGRVGNSWGYNTGTYTEEIFTDYFEVSWHPTKLKSQDIWKNNDFVYVEIQVSPWNEDFMCREGYAQVTSVDGQQWCYMIVWPIPPTVGFNFSKSVQTCAESEGWLPIITSDDMETSMQSFVNMHLGIDNIWLGLICDPETDSLMWQDGQEMVYNAFYNSSRVLESGHNCSTESVNYGLEFSITTQDGAHFLNFWRPYAPDREFACAVCVTSGHRLDFQVHQFQRQLQFQGNQLTMNSNPGMHILDIKPSACLGYYSDCDIVYSHHSVLCWNNHDFPTKNTITTGESCGGHVLAKNIPLGVGRSIAELSALTNNNDSVAVKMLHENADAQRENEFLAEIDLMKKIGYHERLVNMLACVTSSKPVLLICEYCTNGDLLEYLRNKRKFMLENPEVINSAEIITVKRQLMFAIQIAYGMEFLSTQGFIHRDLAARNIMVDHQESCKIGDFGLARSLGVENENYQAQGGKLPLKWMSPEAIDKYFFSSATDVWSFGVLLYEIVTLGGSPYAGWPATQILSRLKSGERMEKPDNCSDNLYDLMLACWSEQLADRPTFSDLREHLGHLLEDINQDDYYLKLNPRAHYYVLESNASSE</sequence>
<dbReference type="PROSITE" id="PS00109">
    <property type="entry name" value="PROTEIN_KINASE_TYR"/>
    <property type="match status" value="1"/>
</dbReference>
<dbReference type="GO" id="GO:0004714">
    <property type="term" value="F:transmembrane receptor protein tyrosine kinase activity"/>
    <property type="evidence" value="ECO:0000318"/>
    <property type="project" value="GO_Central"/>
</dbReference>
<dbReference type="OrthoDB" id="3256376at2759"/>
<dbReference type="Gene3D" id="3.10.100.10">
    <property type="entry name" value="Mannose-Binding Protein A, subunit A"/>
    <property type="match status" value="1"/>
</dbReference>
<dbReference type="PANTHER" id="PTHR24416">
    <property type="entry name" value="TYROSINE-PROTEIN KINASE RECEPTOR"/>
    <property type="match status" value="1"/>
</dbReference>
<dbReference type="FunFam" id="1.10.510.10:FF:001384">
    <property type="entry name" value="C-type lectin"/>
    <property type="match status" value="1"/>
</dbReference>
<evidence type="ECO:0000313" key="1">
    <source>
        <dbReference type="EnsemblMetazoa" id="PPA03243.1"/>
    </source>
</evidence>
<reference evidence="1" key="2">
    <citation type="submission" date="2022-06" db="UniProtKB">
        <authorList>
            <consortium name="EnsemblMetazoa"/>
        </authorList>
    </citation>
    <scope>IDENTIFICATION</scope>
    <source>
        <strain evidence="1">PS312</strain>
    </source>
</reference>
<dbReference type="Gene3D" id="1.10.510.10">
    <property type="entry name" value="Transferase(Phosphotransferase) domain 1"/>
    <property type="match status" value="1"/>
</dbReference>
<gene>
    <name evidence="1" type="primary">WBGene00092797</name>
</gene>
<organism evidence="1 2">
    <name type="scientific">Pristionchus pacificus</name>
    <name type="common">Parasitic nematode worm</name>
    <dbReference type="NCBI Taxonomy" id="54126"/>
    <lineage>
        <taxon>Eukaryota</taxon>
        <taxon>Metazoa</taxon>
        <taxon>Ecdysozoa</taxon>
        <taxon>Nematoda</taxon>
        <taxon>Chromadorea</taxon>
        <taxon>Rhabditida</taxon>
        <taxon>Rhabditina</taxon>
        <taxon>Diplogasteromorpha</taxon>
        <taxon>Diplogasteroidea</taxon>
        <taxon>Neodiplogasteridae</taxon>
        <taxon>Pristionchus</taxon>
    </lineage>
</organism>
<dbReference type="Pfam" id="PF07714">
    <property type="entry name" value="PK_Tyr_Ser-Thr"/>
    <property type="match status" value="1"/>
</dbReference>
<dbReference type="EnsemblMetazoa" id="PPA03243.1">
    <property type="protein sequence ID" value="PPA03243.1"/>
    <property type="gene ID" value="WBGene00092797"/>
</dbReference>
<dbReference type="PROSITE" id="PS50011">
    <property type="entry name" value="PROTEIN_KINASE_DOM"/>
    <property type="match status" value="1"/>
</dbReference>
<dbReference type="InterPro" id="IPR001245">
    <property type="entry name" value="Ser-Thr/Tyr_kinase_cat_dom"/>
</dbReference>
<dbReference type="GO" id="GO:0043235">
    <property type="term" value="C:receptor complex"/>
    <property type="evidence" value="ECO:0000318"/>
    <property type="project" value="GO_Central"/>
</dbReference>
<dbReference type="GO" id="GO:0005886">
    <property type="term" value="C:plasma membrane"/>
    <property type="evidence" value="ECO:0000318"/>
    <property type="project" value="GO_Central"/>
</dbReference>
<dbReference type="InterPro" id="IPR000719">
    <property type="entry name" value="Prot_kinase_dom"/>
</dbReference>
<dbReference type="SUPFAM" id="SSF56112">
    <property type="entry name" value="Protein kinase-like (PK-like)"/>
    <property type="match status" value="1"/>
</dbReference>
<dbReference type="Gene3D" id="3.30.200.20">
    <property type="entry name" value="Phosphorylase Kinase, domain 1"/>
    <property type="match status" value="1"/>
</dbReference>
<reference evidence="2" key="1">
    <citation type="journal article" date="2008" name="Nat. Genet.">
        <title>The Pristionchus pacificus genome provides a unique perspective on nematode lifestyle and parasitism.</title>
        <authorList>
            <person name="Dieterich C."/>
            <person name="Clifton S.W."/>
            <person name="Schuster L.N."/>
            <person name="Chinwalla A."/>
            <person name="Delehaunty K."/>
            <person name="Dinkelacker I."/>
            <person name="Fulton L."/>
            <person name="Fulton R."/>
            <person name="Godfrey J."/>
            <person name="Minx P."/>
            <person name="Mitreva M."/>
            <person name="Roeseler W."/>
            <person name="Tian H."/>
            <person name="Witte H."/>
            <person name="Yang S.P."/>
            <person name="Wilson R.K."/>
            <person name="Sommer R.J."/>
        </authorList>
    </citation>
    <scope>NUCLEOTIDE SEQUENCE [LARGE SCALE GENOMIC DNA]</scope>
    <source>
        <strain evidence="2">PS312</strain>
    </source>
</reference>
<accession>A0A8R1YC85</accession>
<evidence type="ECO:0000313" key="2">
    <source>
        <dbReference type="Proteomes" id="UP000005239"/>
    </source>
</evidence>
<dbReference type="AlphaFoldDB" id="A0A2A6BI57"/>
<dbReference type="InterPro" id="IPR016186">
    <property type="entry name" value="C-type_lectin-like/link_sf"/>
</dbReference>
<keyword evidence="2" id="KW-1185">Reference proteome</keyword>
<protein>
    <submittedName>
        <fullName evidence="1">Protein kinase domain-containing protein</fullName>
    </submittedName>
</protein>
<dbReference type="InterPro" id="IPR020635">
    <property type="entry name" value="Tyr_kinase_cat_dom"/>
</dbReference>